<name>A0A1C7NFJ9_9FUNG</name>
<dbReference type="SUPFAM" id="SSF103506">
    <property type="entry name" value="Mitochondrial carrier"/>
    <property type="match status" value="1"/>
</dbReference>
<evidence type="ECO:0000256" key="3">
    <source>
        <dbReference type="ARBA" id="ARBA00022692"/>
    </source>
</evidence>
<dbReference type="Proteomes" id="UP000093000">
    <property type="component" value="Unassembled WGS sequence"/>
</dbReference>
<evidence type="ECO:0000256" key="5">
    <source>
        <dbReference type="ARBA" id="ARBA00022787"/>
    </source>
</evidence>
<accession>A0A1C7NFJ9</accession>
<comment type="subcellular location">
    <subcellularLocation>
        <location evidence="1">Mitochondrion outer membrane</location>
        <topology evidence="1">Multi-pass membrane protein</topology>
    </subcellularLocation>
</comment>
<evidence type="ECO:0000256" key="2">
    <source>
        <dbReference type="ARBA" id="ARBA00022448"/>
    </source>
</evidence>
<evidence type="ECO:0000313" key="12">
    <source>
        <dbReference type="Proteomes" id="UP000093000"/>
    </source>
</evidence>
<keyword evidence="6" id="KW-1133">Transmembrane helix</keyword>
<evidence type="ECO:0000256" key="1">
    <source>
        <dbReference type="ARBA" id="ARBA00004374"/>
    </source>
</evidence>
<keyword evidence="5" id="KW-1000">Mitochondrion outer membrane</keyword>
<organism evidence="11 12">
    <name type="scientific">Choanephora cucurbitarum</name>
    <dbReference type="NCBI Taxonomy" id="101091"/>
    <lineage>
        <taxon>Eukaryota</taxon>
        <taxon>Fungi</taxon>
        <taxon>Fungi incertae sedis</taxon>
        <taxon>Mucoromycota</taxon>
        <taxon>Mucoromycotina</taxon>
        <taxon>Mucoromycetes</taxon>
        <taxon>Mucorales</taxon>
        <taxon>Mucorineae</taxon>
        <taxon>Choanephoraceae</taxon>
        <taxon>Choanephoroideae</taxon>
        <taxon>Choanephora</taxon>
    </lineage>
</organism>
<dbReference type="Gene3D" id="1.50.40.10">
    <property type="entry name" value="Mitochondrial carrier domain"/>
    <property type="match status" value="1"/>
</dbReference>
<reference evidence="11 12" key="1">
    <citation type="submission" date="2016-03" db="EMBL/GenBank/DDBJ databases">
        <title>Choanephora cucurbitarum.</title>
        <authorList>
            <person name="Min B."/>
            <person name="Park H."/>
            <person name="Park J.-H."/>
            <person name="Shin H.-D."/>
            <person name="Choi I.-G."/>
        </authorList>
    </citation>
    <scope>NUCLEOTIDE SEQUENCE [LARGE SCALE GENOMIC DNA]</scope>
    <source>
        <strain evidence="11 12">KUS-F28377</strain>
    </source>
</reference>
<comment type="similarity">
    <text evidence="10">Belongs to the mitochondrial carrier (TC 2.A.29) family.</text>
</comment>
<dbReference type="PANTHER" id="PTHR21252:SF2">
    <property type="entry name" value="MITOCHONDRIAL OUTER MEMBRANE PROTEIN SLC25A46"/>
    <property type="match status" value="1"/>
</dbReference>
<dbReference type="AlphaFoldDB" id="A0A1C7NFJ9"/>
<sequence length="380" mass="43261">MTLTAYLGFLSLGSTIQTRRSVECQQEQEQEVKALQAMAEAISQAEIDTVSTVSVHHAPSERKIEIRENIMGVTLAIGTMVANYSFCFPIVAARHRLQALPHPHRYDTPLYGAQMILRTYRQGGLRRLYPGFGLGLMGQAVSASYESCVQQIITAFCTHPILSPILAKSLGFLIQIPLYPLYRNALIMRVQYDTATTQQVINSWHDFVRLYRRDLVGFQNHIACFIPSCLLNALTEKLLIAIYRRIFQSFQSEKKKKEATVLHTFYPEIACGVISSIVTRALSYPIDTVLFKLMIQGSGVLRTETDYHGFFDCVQRTWQEGIKGFYPGWGIGLLEIGMGYMILEASWWAYRLVQWKLQTLGSSDTRTVRKAKKLRDRFLH</sequence>
<protein>
    <submittedName>
        <fullName evidence="11">Solute carrier family 25 member 46</fullName>
    </submittedName>
</protein>
<evidence type="ECO:0000256" key="6">
    <source>
        <dbReference type="ARBA" id="ARBA00022989"/>
    </source>
</evidence>
<keyword evidence="3 9" id="KW-0812">Transmembrane</keyword>
<keyword evidence="2 10" id="KW-0813">Transport</keyword>
<dbReference type="InParanoid" id="A0A1C7NFJ9"/>
<evidence type="ECO:0000313" key="11">
    <source>
        <dbReference type="EMBL" id="OBZ87828.1"/>
    </source>
</evidence>
<dbReference type="Pfam" id="PF00153">
    <property type="entry name" value="Mito_carr"/>
    <property type="match status" value="2"/>
</dbReference>
<feature type="repeat" description="Solcar" evidence="9">
    <location>
        <begin position="67"/>
        <end position="156"/>
    </location>
</feature>
<gene>
    <name evidence="11" type="primary">SLC25A46</name>
    <name evidence="11" type="ORF">A0J61_04119</name>
</gene>
<evidence type="ECO:0000256" key="8">
    <source>
        <dbReference type="ARBA" id="ARBA00023136"/>
    </source>
</evidence>
<keyword evidence="4" id="KW-0677">Repeat</keyword>
<dbReference type="GO" id="GO:0090149">
    <property type="term" value="P:mitochondrial membrane fission"/>
    <property type="evidence" value="ECO:0007669"/>
    <property type="project" value="InterPro"/>
</dbReference>
<evidence type="ECO:0000256" key="10">
    <source>
        <dbReference type="RuleBase" id="RU000488"/>
    </source>
</evidence>
<dbReference type="InterPro" id="IPR018108">
    <property type="entry name" value="MCP_transmembrane"/>
</dbReference>
<evidence type="ECO:0000256" key="4">
    <source>
        <dbReference type="ARBA" id="ARBA00022737"/>
    </source>
</evidence>
<evidence type="ECO:0000256" key="7">
    <source>
        <dbReference type="ARBA" id="ARBA00023128"/>
    </source>
</evidence>
<evidence type="ECO:0000256" key="9">
    <source>
        <dbReference type="PROSITE-ProRule" id="PRU00282"/>
    </source>
</evidence>
<dbReference type="EMBL" id="LUGH01000194">
    <property type="protein sequence ID" value="OBZ87828.1"/>
    <property type="molecule type" value="Genomic_DNA"/>
</dbReference>
<keyword evidence="7" id="KW-0496">Mitochondrion</keyword>
<keyword evidence="12" id="KW-1185">Reference proteome</keyword>
<feature type="repeat" description="Solcar" evidence="9">
    <location>
        <begin position="263"/>
        <end position="353"/>
    </location>
</feature>
<dbReference type="PANTHER" id="PTHR21252">
    <property type="entry name" value="TB1 PROTEIN-RELATED"/>
    <property type="match status" value="1"/>
</dbReference>
<dbReference type="PROSITE" id="PS50920">
    <property type="entry name" value="SOLCAR"/>
    <property type="match status" value="2"/>
</dbReference>
<keyword evidence="8 9" id="KW-0472">Membrane</keyword>
<dbReference type="GO" id="GO:0005741">
    <property type="term" value="C:mitochondrial outer membrane"/>
    <property type="evidence" value="ECO:0007669"/>
    <property type="project" value="UniProtKB-SubCell"/>
</dbReference>
<dbReference type="OrthoDB" id="2403262at2759"/>
<comment type="caution">
    <text evidence="11">The sequence shown here is derived from an EMBL/GenBank/DDBJ whole genome shotgun (WGS) entry which is preliminary data.</text>
</comment>
<proteinExistence type="inferred from homology"/>
<dbReference type="InterPro" id="IPR023395">
    <property type="entry name" value="MCP_dom_sf"/>
</dbReference>
<dbReference type="InterPro" id="IPR039158">
    <property type="entry name" value="SLC25A46"/>
</dbReference>